<gene>
    <name evidence="3" type="ORF">TCLT_LOCUS7876</name>
</gene>
<dbReference type="STRING" id="103827.A0A158RCK2"/>
<name>A0A158RCK2_THECL</name>
<dbReference type="OMA" id="YNIVKPA"/>
<feature type="compositionally biased region" description="Low complexity" evidence="2">
    <location>
        <begin position="533"/>
        <end position="543"/>
    </location>
</feature>
<dbReference type="AlphaFoldDB" id="A0A158RCK2"/>
<organism evidence="5">
    <name type="scientific">Thelazia callipaeda</name>
    <name type="common">Oriental eyeworm</name>
    <name type="synonym">Parasitic nematode</name>
    <dbReference type="NCBI Taxonomy" id="103827"/>
    <lineage>
        <taxon>Eukaryota</taxon>
        <taxon>Metazoa</taxon>
        <taxon>Ecdysozoa</taxon>
        <taxon>Nematoda</taxon>
        <taxon>Chromadorea</taxon>
        <taxon>Rhabditida</taxon>
        <taxon>Spirurina</taxon>
        <taxon>Spiruromorpha</taxon>
        <taxon>Thelazioidea</taxon>
        <taxon>Thelaziidae</taxon>
        <taxon>Thelazia</taxon>
    </lineage>
</organism>
<keyword evidence="1" id="KW-0175">Coiled coil</keyword>
<protein>
    <submittedName>
        <fullName evidence="5">RNA-directed DNA methylation 4</fullName>
    </submittedName>
</protein>
<proteinExistence type="predicted"/>
<feature type="coiled-coil region" evidence="1">
    <location>
        <begin position="329"/>
        <end position="356"/>
    </location>
</feature>
<reference evidence="3 4" key="2">
    <citation type="submission" date="2018-11" db="EMBL/GenBank/DDBJ databases">
        <authorList>
            <consortium name="Pathogen Informatics"/>
        </authorList>
    </citation>
    <scope>NUCLEOTIDE SEQUENCE [LARGE SCALE GENOMIC DNA]</scope>
</reference>
<evidence type="ECO:0000256" key="2">
    <source>
        <dbReference type="SAM" id="MobiDB-lite"/>
    </source>
</evidence>
<dbReference type="WBParaSite" id="TCLT_0000788701-mRNA-1">
    <property type="protein sequence ID" value="TCLT_0000788701-mRNA-1"/>
    <property type="gene ID" value="TCLT_0000788701"/>
</dbReference>
<accession>A0A158RCK2</accession>
<dbReference type="Proteomes" id="UP000276776">
    <property type="component" value="Unassembled WGS sequence"/>
</dbReference>
<evidence type="ECO:0000313" key="5">
    <source>
        <dbReference type="WBParaSite" id="TCLT_0000788701-mRNA-1"/>
    </source>
</evidence>
<feature type="compositionally biased region" description="Polar residues" evidence="2">
    <location>
        <begin position="522"/>
        <end position="532"/>
    </location>
</feature>
<reference evidence="5" key="1">
    <citation type="submission" date="2016-04" db="UniProtKB">
        <authorList>
            <consortium name="WormBaseParasite"/>
        </authorList>
    </citation>
    <scope>IDENTIFICATION</scope>
</reference>
<feature type="region of interest" description="Disordered" evidence="2">
    <location>
        <begin position="522"/>
        <end position="551"/>
    </location>
</feature>
<keyword evidence="4" id="KW-1185">Reference proteome</keyword>
<evidence type="ECO:0000313" key="3">
    <source>
        <dbReference type="EMBL" id="VDN05378.1"/>
    </source>
</evidence>
<sequence length="902" mass="102286">MKRRAPLIIVTQSSQQNFPSKVTSELTFDNCNGFRVIKCNDEESSDVEEEMQAGDYDYDVTVSEVIKLPLEGNKKLDRKPKGDLYSTMTTLEKQCERSTSPIPFDESDFDVELIVRMPSRNDDSRGRVVSETMAIPAPIFTTSVSYDGMDYWDSAQEESVPSLSDYEDIENYDTYECESRTRSALEVEDYRPSSSSLGVYFSPASFSSDDDYRDSVEVGCTLKLVQKAALRDTNEEDSSSEYYESEYEDEMYSELGEDEEYSDVVEDDFGCDDDEALDNVINNWRVPGSDLDEGSRENASKVSLLSIPQVRIASVLEEEFEVDETCNETVEETEDLNRIEESLKEVENEVGEELAEKYREVTYTKEMDLDHNAEQASKLVIEITEDAAKEGITEGATKTAARKTVRQHVVPTVDKVDVVQAHELSEQKPEEVEATLKEHDERTEEKQIEVIPTYVKPTTTNYFVDSARPFTERRPSSDWAKKAVVQPAKFQTAKVEKTQVCLNDVTPSKQGRASDDDISFVTAPSPTQISRPTSALSATSSTSSHKDDKSAIRKSILNMPEAEARKAQALEEAQLKQDSRKHGIVSTLSDKFKSSEIQTKIYNYKRSPMLTTQNDEVRHKRTYTPIAVPVIDDSFDKQMKAIREQMQIGNTSLRSQFNDLKRGIAMVTDDARRSTLEQKHKQLLKEANQTFGTIETNLKNWKENRIDENQKEGKHLRRSKIQPVTVPSFAIEAQPGLSKAAGCSVHSQESTAPLCANESLNSEFIFKTEVKKEQIIAPTSASKVETKEKRLIKSTDLEKSKKVLENGESRETAVHRPKCVHRRNRYIRRPFDIDDLLGYNKENSFEQFEMIFASSTCNNGSLKAGNKDKTEVRRRKNKKVWISELQVSFIRAHTLIIQAFTG</sequence>
<dbReference type="OrthoDB" id="5874817at2759"/>
<evidence type="ECO:0000256" key="1">
    <source>
        <dbReference type="SAM" id="Coils"/>
    </source>
</evidence>
<dbReference type="EMBL" id="UYYF01004555">
    <property type="protein sequence ID" value="VDN05378.1"/>
    <property type="molecule type" value="Genomic_DNA"/>
</dbReference>
<evidence type="ECO:0000313" key="4">
    <source>
        <dbReference type="Proteomes" id="UP000276776"/>
    </source>
</evidence>